<comment type="pathway">
    <text evidence="8">Porphyrin-containing compound metabolism; heme O biosynthesis; heme O from protoheme: step 1/1.</text>
</comment>
<reference evidence="9" key="1">
    <citation type="submission" date="2016-01" db="EMBL/GenBank/DDBJ databases">
        <authorList>
            <person name="Mcilroy J.S."/>
            <person name="Karst M S."/>
            <person name="Albertsen M."/>
        </authorList>
    </citation>
    <scope>NUCLEOTIDE SEQUENCE</scope>
    <source>
        <strain evidence="9">Cfx-K</strain>
    </source>
</reference>
<dbReference type="HAMAP" id="MF_00154">
    <property type="entry name" value="CyoE_CtaB"/>
    <property type="match status" value="1"/>
</dbReference>
<keyword evidence="10" id="KW-1185">Reference proteome</keyword>
<keyword evidence="2 8" id="KW-0808">Transferase</keyword>
<evidence type="ECO:0000256" key="7">
    <source>
        <dbReference type="ARBA" id="ARBA00047690"/>
    </source>
</evidence>
<gene>
    <name evidence="8 9" type="primary">ctaB</name>
    <name evidence="9" type="ORF">CFX0092_A2531</name>
</gene>
<evidence type="ECO:0000256" key="4">
    <source>
        <dbReference type="ARBA" id="ARBA00022989"/>
    </source>
</evidence>
<dbReference type="InterPro" id="IPR044878">
    <property type="entry name" value="UbiA_sf"/>
</dbReference>
<comment type="catalytic activity">
    <reaction evidence="7 8">
        <text>heme b + (2E,6E)-farnesyl diphosphate + H2O = Fe(II)-heme o + diphosphate</text>
        <dbReference type="Rhea" id="RHEA:28070"/>
        <dbReference type="ChEBI" id="CHEBI:15377"/>
        <dbReference type="ChEBI" id="CHEBI:33019"/>
        <dbReference type="ChEBI" id="CHEBI:60344"/>
        <dbReference type="ChEBI" id="CHEBI:60530"/>
        <dbReference type="ChEBI" id="CHEBI:175763"/>
        <dbReference type="EC" id="2.5.1.141"/>
    </reaction>
</comment>
<comment type="similarity">
    <text evidence="8">Belongs to the UbiA prenyltransferase family. Protoheme IX farnesyltransferase subfamily.</text>
</comment>
<dbReference type="GO" id="GO:0048034">
    <property type="term" value="P:heme O biosynthetic process"/>
    <property type="evidence" value="ECO:0007669"/>
    <property type="project" value="UniProtKB-UniRule"/>
</dbReference>
<accession>A0A160T4R4</accession>
<comment type="subcellular location">
    <subcellularLocation>
        <location evidence="8">Cell membrane</location>
        <topology evidence="8">Multi-pass membrane protein</topology>
    </subcellularLocation>
    <subcellularLocation>
        <location evidence="1">Membrane</location>
        <topology evidence="1">Multi-pass membrane protein</topology>
    </subcellularLocation>
</comment>
<evidence type="ECO:0000256" key="1">
    <source>
        <dbReference type="ARBA" id="ARBA00004141"/>
    </source>
</evidence>
<feature type="transmembrane region" description="Helical" evidence="8">
    <location>
        <begin position="64"/>
        <end position="84"/>
    </location>
</feature>
<keyword evidence="5 8" id="KW-0350">Heme biosynthesis</keyword>
<keyword evidence="8" id="KW-1003">Cell membrane</keyword>
<dbReference type="PANTHER" id="PTHR43448:SF2">
    <property type="entry name" value="PROTOHEME IX FARNESYLTRANSFERASE, MITOCHONDRIAL"/>
    <property type="match status" value="1"/>
</dbReference>
<evidence type="ECO:0000256" key="5">
    <source>
        <dbReference type="ARBA" id="ARBA00023133"/>
    </source>
</evidence>
<feature type="transmembrane region" description="Helical" evidence="8">
    <location>
        <begin position="217"/>
        <end position="238"/>
    </location>
</feature>
<feature type="transmembrane region" description="Helical" evidence="8">
    <location>
        <begin position="90"/>
        <end position="114"/>
    </location>
</feature>
<feature type="transmembrane region" description="Helical" evidence="8">
    <location>
        <begin position="135"/>
        <end position="157"/>
    </location>
</feature>
<dbReference type="Gene3D" id="1.10.357.140">
    <property type="entry name" value="UbiA prenyltransferase"/>
    <property type="match status" value="1"/>
</dbReference>
<proteinExistence type="inferred from homology"/>
<dbReference type="Pfam" id="PF01040">
    <property type="entry name" value="UbiA"/>
    <property type="match status" value="1"/>
</dbReference>
<evidence type="ECO:0000313" key="9">
    <source>
        <dbReference type="EMBL" id="CUS04409.2"/>
    </source>
</evidence>
<protein>
    <recommendedName>
        <fullName evidence="8">Protoheme IX farnesyltransferase</fullName>
        <ecNumber evidence="8">2.5.1.141</ecNumber>
    </recommendedName>
    <alternativeName>
        <fullName evidence="8">Heme B farnesyltransferase</fullName>
    </alternativeName>
    <alternativeName>
        <fullName evidence="8">Heme O synthase</fullName>
    </alternativeName>
</protein>
<comment type="miscellaneous">
    <text evidence="8">Carbon 2 of the heme B porphyrin ring is defined according to the Fischer nomenclature.</text>
</comment>
<dbReference type="EMBL" id="LN890655">
    <property type="protein sequence ID" value="CUS04409.2"/>
    <property type="molecule type" value="Genomic_DNA"/>
</dbReference>
<dbReference type="KEGG" id="pbf:CFX0092_A2531"/>
<name>A0A160T4R4_9CHLR</name>
<dbReference type="Proteomes" id="UP000215027">
    <property type="component" value="Chromosome I"/>
</dbReference>
<dbReference type="AlphaFoldDB" id="A0A160T4R4"/>
<dbReference type="GO" id="GO:0008495">
    <property type="term" value="F:protoheme IX farnesyltransferase activity"/>
    <property type="evidence" value="ECO:0007669"/>
    <property type="project" value="UniProtKB-UniRule"/>
</dbReference>
<keyword evidence="6 8" id="KW-0472">Membrane</keyword>
<dbReference type="InterPro" id="IPR000537">
    <property type="entry name" value="UbiA_prenyltransferase"/>
</dbReference>
<feature type="transmembrane region" description="Helical" evidence="8">
    <location>
        <begin position="283"/>
        <end position="300"/>
    </location>
</feature>
<evidence type="ECO:0000256" key="8">
    <source>
        <dbReference type="HAMAP-Rule" id="MF_00154"/>
    </source>
</evidence>
<evidence type="ECO:0000256" key="2">
    <source>
        <dbReference type="ARBA" id="ARBA00022679"/>
    </source>
</evidence>
<evidence type="ECO:0000256" key="3">
    <source>
        <dbReference type="ARBA" id="ARBA00022692"/>
    </source>
</evidence>
<evidence type="ECO:0000313" key="10">
    <source>
        <dbReference type="Proteomes" id="UP000215027"/>
    </source>
</evidence>
<dbReference type="CDD" id="cd13957">
    <property type="entry name" value="PT_UbiA_Cox10"/>
    <property type="match status" value="1"/>
</dbReference>
<dbReference type="EC" id="2.5.1.141" evidence="8"/>
<organism evidence="9 10">
    <name type="scientific">Candidatus Promineifilum breve</name>
    <dbReference type="NCBI Taxonomy" id="1806508"/>
    <lineage>
        <taxon>Bacteria</taxon>
        <taxon>Bacillati</taxon>
        <taxon>Chloroflexota</taxon>
        <taxon>Ardenticatenia</taxon>
        <taxon>Candidatus Promineifilales</taxon>
        <taxon>Candidatus Promineifilaceae</taxon>
        <taxon>Candidatus Promineifilum</taxon>
    </lineage>
</organism>
<dbReference type="PANTHER" id="PTHR43448">
    <property type="entry name" value="PROTOHEME IX FARNESYLTRANSFERASE, MITOCHONDRIAL"/>
    <property type="match status" value="1"/>
</dbReference>
<dbReference type="UniPathway" id="UPA00834">
    <property type="reaction ID" value="UER00712"/>
</dbReference>
<dbReference type="NCBIfam" id="TIGR01473">
    <property type="entry name" value="cyoE_ctaB"/>
    <property type="match status" value="1"/>
</dbReference>
<dbReference type="GO" id="GO:0005886">
    <property type="term" value="C:plasma membrane"/>
    <property type="evidence" value="ECO:0007669"/>
    <property type="project" value="UniProtKB-SubCell"/>
</dbReference>
<keyword evidence="4 8" id="KW-1133">Transmembrane helix</keyword>
<dbReference type="InterPro" id="IPR006369">
    <property type="entry name" value="Protohaem_IX_farnesylTrfase"/>
</dbReference>
<sequence>MWLVLQFPALAFWQPEVGCSARIDDIETNMSLTKVTESFEQPLEGGAIKVGGWRSALQTAVVLFKLRIVFLLLMAATGGAFLAAGGWPGWGVLLLTWLTGGMAAAGASSLNQYWERQRDGLMGRTRSRPLVNGDITDPGWVPWVGLGLILAPVLAVAWFNRPLAFFLALGAFIYVGIYTIWLKPRTLLNIVIGGAAGSAAVLSGSAAAGFWNAPGALALAAILFLWTPFHFWSLAILYRDEYQRADVPMLPTQTTPQKAAWWVMSHTLPTGLLSLLMVTLPGLGWIFFLPVLAITIDLFYRNVQLIRDPSPLNARKLFMSSNYYLLVLLLAICVDLALPW</sequence>
<comment type="function">
    <text evidence="8">Converts heme B (protoheme IX) to heme O by substitution of the vinyl group on carbon 2 of heme B porphyrin ring with a hydroxyethyl farnesyl side group.</text>
</comment>
<feature type="transmembrane region" description="Helical" evidence="8">
    <location>
        <begin position="188"/>
        <end position="211"/>
    </location>
</feature>
<feature type="transmembrane region" description="Helical" evidence="8">
    <location>
        <begin position="163"/>
        <end position="181"/>
    </location>
</feature>
<evidence type="ECO:0000256" key="6">
    <source>
        <dbReference type="ARBA" id="ARBA00023136"/>
    </source>
</evidence>
<feature type="transmembrane region" description="Helical" evidence="8">
    <location>
        <begin position="321"/>
        <end position="338"/>
    </location>
</feature>
<keyword evidence="3 8" id="KW-0812">Transmembrane</keyword>
<feature type="transmembrane region" description="Helical" evidence="8">
    <location>
        <begin position="259"/>
        <end position="277"/>
    </location>
</feature>